<dbReference type="EMBL" id="JACRTB010000009">
    <property type="protein sequence ID" value="MBC8576207.1"/>
    <property type="molecule type" value="Genomic_DNA"/>
</dbReference>
<accession>A0ABR7NK42</accession>
<dbReference type="InterPro" id="IPR023214">
    <property type="entry name" value="HAD_sf"/>
</dbReference>
<dbReference type="Pfam" id="PF08282">
    <property type="entry name" value="Hydrolase_3"/>
    <property type="match status" value="1"/>
</dbReference>
<comment type="caution">
    <text evidence="1">The sequence shown here is derived from an EMBL/GenBank/DDBJ whole genome shotgun (WGS) entry which is preliminary data.</text>
</comment>
<sequence>MGRFDSFYLFSDVDGTLMTSEYTIPQANIDALRRFTREGGHFALATGRGVSSSTFDLLESLPVNAPCVLLNGALLYDGEKRERLECFYLPPSAREMVERLLAEVSDCSVSIWRAEGKYEVGYEHPKMAGFPAFYTKCDVLPDPWCKLVIRTTPLEQAGLVRYLEGMRLEGLRVVTSCDSFVEVMPWNVSKATGIETLAEKLGIARNHILTMGDYYNDYEMLVLPGARRFCPENTPEDLKALCERSFCRVERGAVAALIEMLERE</sequence>
<evidence type="ECO:0000313" key="1">
    <source>
        <dbReference type="EMBL" id="MBC8576207.1"/>
    </source>
</evidence>
<dbReference type="GO" id="GO:0016787">
    <property type="term" value="F:hydrolase activity"/>
    <property type="evidence" value="ECO:0007669"/>
    <property type="project" value="UniProtKB-KW"/>
</dbReference>
<keyword evidence="1" id="KW-0378">Hydrolase</keyword>
<name>A0ABR7NK42_9FIRM</name>
<dbReference type="Gene3D" id="3.30.1240.10">
    <property type="match status" value="1"/>
</dbReference>
<dbReference type="NCBIfam" id="TIGR01484">
    <property type="entry name" value="HAD-SF-IIB"/>
    <property type="match status" value="1"/>
</dbReference>
<dbReference type="SUPFAM" id="SSF56784">
    <property type="entry name" value="HAD-like"/>
    <property type="match status" value="1"/>
</dbReference>
<evidence type="ECO:0000313" key="2">
    <source>
        <dbReference type="Proteomes" id="UP000658131"/>
    </source>
</evidence>
<proteinExistence type="predicted"/>
<keyword evidence="2" id="KW-1185">Reference proteome</keyword>
<protein>
    <submittedName>
        <fullName evidence="1">HAD-IIB family hydrolase</fullName>
    </submittedName>
</protein>
<dbReference type="PANTHER" id="PTHR10000">
    <property type="entry name" value="PHOSPHOSERINE PHOSPHATASE"/>
    <property type="match status" value="1"/>
</dbReference>
<dbReference type="RefSeq" id="WP_262399748.1">
    <property type="nucleotide sequence ID" value="NZ_JACRTB010000009.1"/>
</dbReference>
<dbReference type="PANTHER" id="PTHR10000:SF8">
    <property type="entry name" value="HAD SUPERFAMILY HYDROLASE-LIKE, TYPE 3"/>
    <property type="match status" value="1"/>
</dbReference>
<dbReference type="InterPro" id="IPR036412">
    <property type="entry name" value="HAD-like_sf"/>
</dbReference>
<dbReference type="Proteomes" id="UP000658131">
    <property type="component" value="Unassembled WGS sequence"/>
</dbReference>
<dbReference type="InterPro" id="IPR006379">
    <property type="entry name" value="HAD-SF_hydro_IIB"/>
</dbReference>
<dbReference type="Gene3D" id="3.40.50.1000">
    <property type="entry name" value="HAD superfamily/HAD-like"/>
    <property type="match status" value="1"/>
</dbReference>
<organism evidence="1 2">
    <name type="scientific">Yanshouia hominis</name>
    <dbReference type="NCBI Taxonomy" id="2763673"/>
    <lineage>
        <taxon>Bacteria</taxon>
        <taxon>Bacillati</taxon>
        <taxon>Bacillota</taxon>
        <taxon>Clostridia</taxon>
        <taxon>Eubacteriales</taxon>
        <taxon>Oscillospiraceae</taxon>
        <taxon>Yanshouia</taxon>
    </lineage>
</organism>
<reference evidence="1 2" key="1">
    <citation type="submission" date="2020-08" db="EMBL/GenBank/DDBJ databases">
        <title>Genome public.</title>
        <authorList>
            <person name="Liu C."/>
            <person name="Sun Q."/>
        </authorList>
    </citation>
    <scope>NUCLEOTIDE SEQUENCE [LARGE SCALE GENOMIC DNA]</scope>
    <source>
        <strain evidence="1 2">BX1</strain>
    </source>
</reference>
<gene>
    <name evidence="1" type="ORF">H8717_07270</name>
</gene>